<evidence type="ECO:0000313" key="1">
    <source>
        <dbReference type="EMBL" id="KAH7998421.1"/>
    </source>
</evidence>
<evidence type="ECO:0000313" key="2">
    <source>
        <dbReference type="Proteomes" id="UP000827872"/>
    </source>
</evidence>
<sequence length="335" mass="35876">MTTGEVGSEAKRGRVEEATGKQNEGSVVHGRSRGRAGSAAEPDQLGSEWPQLGRGRDLRARKAFKAGSNDTRELPLNRGAGKGLAGGSGKVEGVAGLSWVGRPKTAQPGERTLAQVRLVTEVIVGSRETLVILAKKAWMEREESLDSKGYQGIQDQQGNRGQKDPKASRVRKESKDCGAPLAAEARRSSVTQVPLCPQGLVGLPGPRGVVGRQGQEGASGIDGIPGKDGSAGLKVMGDTSLVSEASKSDLSRWLKVIIDMTYRENKAMTGKKARQECLGKEGTRECLVSRELRAPQDSRGKVDYLDRQACWGSEDHQVEWGSPEAPESPDQRDNQ</sequence>
<gene>
    <name evidence="1" type="ORF">K3G42_016701</name>
</gene>
<dbReference type="Proteomes" id="UP000827872">
    <property type="component" value="Linkage Group LG12"/>
</dbReference>
<proteinExistence type="predicted"/>
<comment type="caution">
    <text evidence="1">The sequence shown here is derived from an EMBL/GenBank/DDBJ whole genome shotgun (WGS) entry which is preliminary data.</text>
</comment>
<dbReference type="EMBL" id="CM037625">
    <property type="protein sequence ID" value="KAH7998421.1"/>
    <property type="molecule type" value="Genomic_DNA"/>
</dbReference>
<reference evidence="1" key="1">
    <citation type="submission" date="2021-08" db="EMBL/GenBank/DDBJ databases">
        <title>The first chromosome-level gecko genome reveals the dynamic sex chromosomes of Neotropical dwarf geckos (Sphaerodactylidae: Sphaerodactylus).</title>
        <authorList>
            <person name="Pinto B.J."/>
            <person name="Keating S.E."/>
            <person name="Gamble T."/>
        </authorList>
    </citation>
    <scope>NUCLEOTIDE SEQUENCE</scope>
    <source>
        <strain evidence="1">TG3544</strain>
    </source>
</reference>
<name>A0ACB8F002_9SAUR</name>
<keyword evidence="2" id="KW-1185">Reference proteome</keyword>
<protein>
    <submittedName>
        <fullName evidence="1">Uncharacterized protein</fullName>
    </submittedName>
</protein>
<organism evidence="1 2">
    <name type="scientific">Sphaerodactylus townsendi</name>
    <dbReference type="NCBI Taxonomy" id="933632"/>
    <lineage>
        <taxon>Eukaryota</taxon>
        <taxon>Metazoa</taxon>
        <taxon>Chordata</taxon>
        <taxon>Craniata</taxon>
        <taxon>Vertebrata</taxon>
        <taxon>Euteleostomi</taxon>
        <taxon>Lepidosauria</taxon>
        <taxon>Squamata</taxon>
        <taxon>Bifurcata</taxon>
        <taxon>Gekkota</taxon>
        <taxon>Sphaerodactylidae</taxon>
        <taxon>Sphaerodactylus</taxon>
    </lineage>
</organism>
<accession>A0ACB8F002</accession>